<dbReference type="STRING" id="50429.A0A2B4SP75"/>
<reference evidence="12" key="1">
    <citation type="journal article" date="2017" name="bioRxiv">
        <title>Comparative analysis of the genomes of Stylophora pistillata and Acropora digitifera provides evidence for extensive differences between species of corals.</title>
        <authorList>
            <person name="Voolstra C.R."/>
            <person name="Li Y."/>
            <person name="Liew Y.J."/>
            <person name="Baumgarten S."/>
            <person name="Zoccola D."/>
            <person name="Flot J.-F."/>
            <person name="Tambutte S."/>
            <person name="Allemand D."/>
            <person name="Aranda M."/>
        </authorList>
    </citation>
    <scope>NUCLEOTIDE SEQUENCE [LARGE SCALE GENOMIC DNA]</scope>
</reference>
<protein>
    <recommendedName>
        <fullName evidence="8">Choline dehydrogenase</fullName>
        <ecNumber evidence="8">1.1.99.1</ecNumber>
    </recommendedName>
</protein>
<dbReference type="GO" id="GO:0008812">
    <property type="term" value="F:choline dehydrogenase activity"/>
    <property type="evidence" value="ECO:0007669"/>
    <property type="project" value="UniProtKB-EC"/>
</dbReference>
<evidence type="ECO:0000256" key="7">
    <source>
        <dbReference type="RuleBase" id="RU003968"/>
    </source>
</evidence>
<feature type="binding site" evidence="6">
    <location>
        <position position="126"/>
    </location>
    <ligand>
        <name>FAD</name>
        <dbReference type="ChEBI" id="CHEBI:57692"/>
    </ligand>
</feature>
<comment type="pathway">
    <text evidence="8">Amine and polyamine biosynthesis; betaine biosynthesis via choline pathway; betaine aldehyde from choline (cytochrome c reductase route): step 1/1.</text>
</comment>
<dbReference type="OrthoDB" id="269227at2759"/>
<proteinExistence type="inferred from homology"/>
<dbReference type="Gene3D" id="3.30.560.10">
    <property type="entry name" value="Glucose Oxidase, domain 3"/>
    <property type="match status" value="1"/>
</dbReference>
<comment type="similarity">
    <text evidence="2 7">Belongs to the GMC oxidoreductase family.</text>
</comment>
<dbReference type="GO" id="GO:0019285">
    <property type="term" value="P:glycine betaine biosynthetic process from choline"/>
    <property type="evidence" value="ECO:0007669"/>
    <property type="project" value="UniProtKB-UniPathway"/>
</dbReference>
<dbReference type="InterPro" id="IPR012132">
    <property type="entry name" value="GMC_OxRdtase"/>
</dbReference>
<gene>
    <name evidence="11" type="primary">Chdh</name>
    <name evidence="11" type="ORF">AWC38_SpisGene4355</name>
</gene>
<dbReference type="InterPro" id="IPR036188">
    <property type="entry name" value="FAD/NAD-bd_sf"/>
</dbReference>
<evidence type="ECO:0000256" key="6">
    <source>
        <dbReference type="PIRSR" id="PIRSR000137-2"/>
    </source>
</evidence>
<evidence type="ECO:0000313" key="12">
    <source>
        <dbReference type="Proteomes" id="UP000225706"/>
    </source>
</evidence>
<evidence type="ECO:0000256" key="3">
    <source>
        <dbReference type="ARBA" id="ARBA00022630"/>
    </source>
</evidence>
<dbReference type="PANTHER" id="PTHR11552:SF147">
    <property type="entry name" value="CHOLINE DEHYDROGENASE, MITOCHONDRIAL"/>
    <property type="match status" value="1"/>
</dbReference>
<dbReference type="GO" id="GO:0050660">
    <property type="term" value="F:flavin adenine dinucleotide binding"/>
    <property type="evidence" value="ECO:0007669"/>
    <property type="project" value="InterPro"/>
</dbReference>
<evidence type="ECO:0000259" key="10">
    <source>
        <dbReference type="PROSITE" id="PS00624"/>
    </source>
</evidence>
<dbReference type="SUPFAM" id="SSF54373">
    <property type="entry name" value="FAD-linked reductases, C-terminal domain"/>
    <property type="match status" value="1"/>
</dbReference>
<comment type="cofactor">
    <cofactor evidence="1 6">
        <name>FAD</name>
        <dbReference type="ChEBI" id="CHEBI:57692"/>
    </cofactor>
</comment>
<dbReference type="Pfam" id="PF00732">
    <property type="entry name" value="GMC_oxred_N"/>
    <property type="match status" value="1"/>
</dbReference>
<dbReference type="EMBL" id="LSMT01000044">
    <property type="protein sequence ID" value="PFX30873.1"/>
    <property type="molecule type" value="Genomic_DNA"/>
</dbReference>
<keyword evidence="3 7" id="KW-0285">Flavoprotein</keyword>
<dbReference type="EC" id="1.1.99.1" evidence="8"/>
<evidence type="ECO:0000313" key="11">
    <source>
        <dbReference type="EMBL" id="PFX30873.1"/>
    </source>
</evidence>
<keyword evidence="4 6" id="KW-0274">FAD</keyword>
<name>A0A2B4SP75_STYPI</name>
<dbReference type="Pfam" id="PF05199">
    <property type="entry name" value="GMC_oxred_C"/>
    <property type="match status" value="1"/>
</dbReference>
<accession>A0A2B4SP75</accession>
<feature type="binding site" evidence="6">
    <location>
        <begin position="134"/>
        <end position="137"/>
    </location>
    <ligand>
        <name>FAD</name>
        <dbReference type="ChEBI" id="CHEBI:57692"/>
    </ligand>
</feature>
<dbReference type="UniPathway" id="UPA00529">
    <property type="reaction ID" value="UER00385"/>
</dbReference>
<dbReference type="InterPro" id="IPR011533">
    <property type="entry name" value="BetA"/>
</dbReference>
<evidence type="ECO:0000256" key="2">
    <source>
        <dbReference type="ARBA" id="ARBA00010790"/>
    </source>
</evidence>
<keyword evidence="12" id="KW-1185">Reference proteome</keyword>
<evidence type="ECO:0000256" key="5">
    <source>
        <dbReference type="ARBA" id="ARBA00023002"/>
    </source>
</evidence>
<keyword evidence="5" id="KW-0560">Oxidoreductase</keyword>
<sequence length="592" mass="66753">MASFLKLKRCFYRNPTPSFHFVKVRNPTSQQKCFLTGTGITRYSSSHDYIICGAGSAGCVLANRLSANGENKVLLLEAGPKDWTWKIHMPAALIYNLCDNRYNWYYETEPQEFMDNRRIYQPRGRVWGGSSSLNAMVYIRGHAYDYDRWEKEGAEGWSYADCLPYFRKSQSHELGSDDYRGGDGPLNVSRGKSNNPLYQAFIDAGVQAGYPFTDDMNGYQQEGFGWMDMTIHKGVRWNTANAYLRPALRRKNLRTETRTLITRLVFEKNRASGVVYHKGSQVKCAQARKGVILTSGAVNTPQILNLSGIGNADDLKKLGIPVNVHLPGVGQNFQDHLEMYFHQECTQPLSLYRSLKWWNMVPIGVRWFLTRTGPCATAHLEAGGFIRSREGMSHPNIQYHFLPSAFKDHGRVTVEKEAFQVHVGSMRATSRGYVKLKSSSPYDHPIIQPNYLSTEEDRVELRDSIRLTREIFNQKAFDPFRGEELQPGGNVQTDEEIDAWVRQNADTAYHPSCTCKMGSEDDPMAVVNNKTEVFGVENLRVVDASIMPSIVSGNLNGPTVMIAEKAADIILGNPSLPKSDAPVYKTPEIGQR</sequence>
<dbReference type="Proteomes" id="UP000225706">
    <property type="component" value="Unassembled WGS sequence"/>
</dbReference>
<evidence type="ECO:0000259" key="9">
    <source>
        <dbReference type="PROSITE" id="PS00623"/>
    </source>
</evidence>
<dbReference type="GO" id="GO:0005743">
    <property type="term" value="C:mitochondrial inner membrane"/>
    <property type="evidence" value="ECO:0007669"/>
    <property type="project" value="TreeGrafter"/>
</dbReference>
<evidence type="ECO:0000256" key="4">
    <source>
        <dbReference type="ARBA" id="ARBA00022827"/>
    </source>
</evidence>
<dbReference type="InterPro" id="IPR007867">
    <property type="entry name" value="GMC_OxRtase_C"/>
</dbReference>
<comment type="catalytic activity">
    <reaction evidence="8">
        <text>choline + A = betaine aldehyde + AH2</text>
        <dbReference type="Rhea" id="RHEA:17433"/>
        <dbReference type="ChEBI" id="CHEBI:13193"/>
        <dbReference type="ChEBI" id="CHEBI:15354"/>
        <dbReference type="ChEBI" id="CHEBI:15710"/>
        <dbReference type="ChEBI" id="CHEBI:17499"/>
        <dbReference type="EC" id="1.1.99.1"/>
    </reaction>
</comment>
<comment type="caution">
    <text evidence="11">The sequence shown here is derived from an EMBL/GenBank/DDBJ whole genome shotgun (WGS) entry which is preliminary data.</text>
</comment>
<dbReference type="PROSITE" id="PS00623">
    <property type="entry name" value="GMC_OXRED_1"/>
    <property type="match status" value="1"/>
</dbReference>
<evidence type="ECO:0000256" key="1">
    <source>
        <dbReference type="ARBA" id="ARBA00001974"/>
    </source>
</evidence>
<dbReference type="SUPFAM" id="SSF51905">
    <property type="entry name" value="FAD/NAD(P)-binding domain"/>
    <property type="match status" value="1"/>
</dbReference>
<dbReference type="InterPro" id="IPR000172">
    <property type="entry name" value="GMC_OxRdtase_N"/>
</dbReference>
<dbReference type="Gene3D" id="3.50.50.60">
    <property type="entry name" value="FAD/NAD(P)-binding domain"/>
    <property type="match status" value="1"/>
</dbReference>
<dbReference type="NCBIfam" id="TIGR01810">
    <property type="entry name" value="betA"/>
    <property type="match status" value="1"/>
</dbReference>
<evidence type="ECO:0000256" key="8">
    <source>
        <dbReference type="RuleBase" id="RU003969"/>
    </source>
</evidence>
<organism evidence="11 12">
    <name type="scientific">Stylophora pistillata</name>
    <name type="common">Smooth cauliflower coral</name>
    <dbReference type="NCBI Taxonomy" id="50429"/>
    <lineage>
        <taxon>Eukaryota</taxon>
        <taxon>Metazoa</taxon>
        <taxon>Cnidaria</taxon>
        <taxon>Anthozoa</taxon>
        <taxon>Hexacorallia</taxon>
        <taxon>Scleractinia</taxon>
        <taxon>Astrocoeniina</taxon>
        <taxon>Pocilloporidae</taxon>
        <taxon>Stylophora</taxon>
    </lineage>
</organism>
<dbReference type="NCBIfam" id="NF002550">
    <property type="entry name" value="PRK02106.1"/>
    <property type="match status" value="1"/>
</dbReference>
<feature type="domain" description="Glucose-methanol-choline oxidoreductase N-terminal" evidence="10">
    <location>
        <begin position="296"/>
        <end position="310"/>
    </location>
</feature>
<dbReference type="PIRSF" id="PIRSF000137">
    <property type="entry name" value="Alcohol_oxidase"/>
    <property type="match status" value="1"/>
</dbReference>
<dbReference type="AlphaFoldDB" id="A0A2B4SP75"/>
<dbReference type="PANTHER" id="PTHR11552">
    <property type="entry name" value="GLUCOSE-METHANOL-CHOLINE GMC OXIDOREDUCTASE"/>
    <property type="match status" value="1"/>
</dbReference>
<dbReference type="PROSITE" id="PS00624">
    <property type="entry name" value="GMC_OXRED_2"/>
    <property type="match status" value="1"/>
</dbReference>
<feature type="domain" description="Glucose-methanol-choline oxidoreductase N-terminal" evidence="9">
    <location>
        <begin position="124"/>
        <end position="147"/>
    </location>
</feature>